<protein>
    <recommendedName>
        <fullName evidence="3">NAD(P)-binding domain-containing protein</fullName>
    </recommendedName>
</protein>
<dbReference type="GO" id="GO:0015979">
    <property type="term" value="P:photosynthesis"/>
    <property type="evidence" value="ECO:0007669"/>
    <property type="project" value="UniProtKB-KW"/>
</dbReference>
<dbReference type="PANTHER" id="PTHR47128">
    <property type="match status" value="1"/>
</dbReference>
<evidence type="ECO:0000313" key="5">
    <source>
        <dbReference type="Proteomes" id="UP000019225"/>
    </source>
</evidence>
<feature type="domain" description="NAD(P)-binding" evidence="3">
    <location>
        <begin position="22"/>
        <end position="150"/>
    </location>
</feature>
<dbReference type="InterPro" id="IPR036291">
    <property type="entry name" value="NAD(P)-bd_dom_sf"/>
</dbReference>
<dbReference type="eggNOG" id="COG0702">
    <property type="taxonomic scope" value="Bacteria"/>
</dbReference>
<dbReference type="AlphaFoldDB" id="W5WFM3"/>
<name>W5WFM3_9PSEU</name>
<dbReference type="HOGENOM" id="CLU_007383_5_1_11"/>
<gene>
    <name evidence="4" type="ORF">KALB_6644</name>
</gene>
<dbReference type="Gene3D" id="3.40.50.720">
    <property type="entry name" value="NAD(P)-binding Rossmann-like Domain"/>
    <property type="match status" value="1"/>
</dbReference>
<keyword evidence="5" id="KW-1185">Reference proteome</keyword>
<dbReference type="PANTHER" id="PTHR47128:SF2">
    <property type="entry name" value="PROTEIN HIGH CHLOROPHYLL FLUORESCENCE PHENOTYPE 244, CHLOROPLASTIC"/>
    <property type="match status" value="1"/>
</dbReference>
<organism evidence="4 5">
    <name type="scientific">Kutzneria albida DSM 43870</name>
    <dbReference type="NCBI Taxonomy" id="1449976"/>
    <lineage>
        <taxon>Bacteria</taxon>
        <taxon>Bacillati</taxon>
        <taxon>Actinomycetota</taxon>
        <taxon>Actinomycetes</taxon>
        <taxon>Pseudonocardiales</taxon>
        <taxon>Pseudonocardiaceae</taxon>
        <taxon>Kutzneria</taxon>
    </lineage>
</organism>
<keyword evidence="2" id="KW-0604">Photosystem II</keyword>
<dbReference type="GO" id="GO:0009523">
    <property type="term" value="C:photosystem II"/>
    <property type="evidence" value="ECO:0007669"/>
    <property type="project" value="UniProtKB-KW"/>
</dbReference>
<evidence type="ECO:0000259" key="3">
    <source>
        <dbReference type="Pfam" id="PF13460"/>
    </source>
</evidence>
<dbReference type="Proteomes" id="UP000019225">
    <property type="component" value="Chromosome"/>
</dbReference>
<evidence type="ECO:0000256" key="1">
    <source>
        <dbReference type="ARBA" id="ARBA00022531"/>
    </source>
</evidence>
<dbReference type="STRING" id="1449976.KALB_6644"/>
<reference evidence="4 5" key="1">
    <citation type="journal article" date="2014" name="BMC Genomics">
        <title>Complete genome sequence of producer of the glycopeptide antibiotic Aculeximycin Kutzneria albida DSM 43870T, a representative of minor genus of Pseudonocardiaceae.</title>
        <authorList>
            <person name="Rebets Y."/>
            <person name="Tokovenko B."/>
            <person name="Lushchyk I."/>
            <person name="Ruckert C."/>
            <person name="Zaburannyi N."/>
            <person name="Bechthold A."/>
            <person name="Kalinowski J."/>
            <person name="Luzhetskyy A."/>
        </authorList>
    </citation>
    <scope>NUCLEOTIDE SEQUENCE [LARGE SCALE GENOMIC DNA]</scope>
    <source>
        <strain evidence="4">DSM 43870</strain>
    </source>
</reference>
<proteinExistence type="predicted"/>
<dbReference type="SUPFAM" id="SSF51735">
    <property type="entry name" value="NAD(P)-binding Rossmann-fold domains"/>
    <property type="match status" value="1"/>
</dbReference>
<dbReference type="KEGG" id="kal:KALB_6644"/>
<evidence type="ECO:0000313" key="4">
    <source>
        <dbReference type="EMBL" id="AHI00004.1"/>
    </source>
</evidence>
<sequence>MSQCGRLSRPRCVTKNQMLVTGGTGTLGRQIVDRLLDRGQPVRVLSRTARQGRVPSVAVDLRTGAGLDAALDGVGTVVHCASGMGKSDVDAARNLVRAARAAGSPHVVYISIVGIDRVPLGYYKAKLATERVLAESGLPLTILRTTQFHDLLGTVFGALAKSPVVPAFSAVRFQPIDSGEVAERMTELALGEPKGRVADMGGPRVLSLREALDAYLRATGRRRLVLPVPLPGALGRALREGGNLTPDNAVGTGTFEQYLARV</sequence>
<evidence type="ECO:0000256" key="2">
    <source>
        <dbReference type="ARBA" id="ARBA00023276"/>
    </source>
</evidence>
<dbReference type="InterPro" id="IPR016040">
    <property type="entry name" value="NAD(P)-bd_dom"/>
</dbReference>
<keyword evidence="1" id="KW-0602">Photosynthesis</keyword>
<accession>W5WFM3</accession>
<dbReference type="InterPro" id="IPR044256">
    <property type="entry name" value="HCF244-like"/>
</dbReference>
<dbReference type="Pfam" id="PF13460">
    <property type="entry name" value="NAD_binding_10"/>
    <property type="match status" value="1"/>
</dbReference>
<dbReference type="EMBL" id="CP007155">
    <property type="protein sequence ID" value="AHI00004.1"/>
    <property type="molecule type" value="Genomic_DNA"/>
</dbReference>
<dbReference type="PATRIC" id="fig|1449976.3.peg.6671"/>